<evidence type="ECO:0000259" key="2">
    <source>
        <dbReference type="PROSITE" id="PS50097"/>
    </source>
</evidence>
<dbReference type="EMBL" id="QNUK01000005">
    <property type="protein sequence ID" value="KAF5909403.1"/>
    <property type="molecule type" value="Genomic_DNA"/>
</dbReference>
<accession>A0A8J4UGI8</accession>
<dbReference type="Pfam" id="PF00651">
    <property type="entry name" value="BTB"/>
    <property type="match status" value="2"/>
</dbReference>
<proteinExistence type="predicted"/>
<dbReference type="InterPro" id="IPR043225">
    <property type="entry name" value="BACK_BTBD8"/>
</dbReference>
<dbReference type="PANTHER" id="PTHR22427:SF2">
    <property type="entry name" value="BTB_POZ DOMAIN-CONTAINING PROTEIN 8"/>
    <property type="match status" value="1"/>
</dbReference>
<dbReference type="SMART" id="SM00225">
    <property type="entry name" value="BTB"/>
    <property type="match status" value="1"/>
</dbReference>
<feature type="domain" description="BTB" evidence="2">
    <location>
        <begin position="43"/>
        <end position="106"/>
    </location>
</feature>
<evidence type="ECO:0000256" key="1">
    <source>
        <dbReference type="SAM" id="MobiDB-lite"/>
    </source>
</evidence>
<name>A0A8J4UGI8_CLAMG</name>
<reference evidence="3" key="1">
    <citation type="submission" date="2020-07" db="EMBL/GenBank/DDBJ databases">
        <title>Clarias magur genome sequencing, assembly and annotation.</title>
        <authorList>
            <person name="Kushwaha B."/>
            <person name="Kumar R."/>
            <person name="Das P."/>
            <person name="Joshi C.G."/>
            <person name="Kumar D."/>
            <person name="Nagpure N.S."/>
            <person name="Pandey M."/>
            <person name="Agarwal S."/>
            <person name="Srivastava S."/>
            <person name="Singh M."/>
            <person name="Sahoo L."/>
            <person name="Jayasankar P."/>
            <person name="Meher P.K."/>
            <person name="Koringa P.G."/>
            <person name="Iquebal M.A."/>
            <person name="Das S.P."/>
            <person name="Bit A."/>
            <person name="Patnaik S."/>
            <person name="Patel N."/>
            <person name="Shah T.M."/>
            <person name="Hinsu A."/>
            <person name="Jena J.K."/>
        </authorList>
    </citation>
    <scope>NUCLEOTIDE SEQUENCE</scope>
    <source>
        <strain evidence="3">CIFAMagur01</strain>
        <tissue evidence="3">Testis</tissue>
    </source>
</reference>
<comment type="caution">
    <text evidence="3">The sequence shown here is derived from an EMBL/GenBank/DDBJ whole genome shotgun (WGS) entry which is preliminary data.</text>
</comment>
<evidence type="ECO:0000313" key="3">
    <source>
        <dbReference type="EMBL" id="KAF5909403.1"/>
    </source>
</evidence>
<protein>
    <submittedName>
        <fullName evidence="3">AP2-interacting clathrin-endocytosis protein-like</fullName>
    </submittedName>
</protein>
<gene>
    <name evidence="3" type="ORF">DAT39_000922</name>
</gene>
<dbReference type="PROSITE" id="PS50097">
    <property type="entry name" value="BTB"/>
    <property type="match status" value="2"/>
</dbReference>
<feature type="non-terminal residue" evidence="3">
    <location>
        <position position="1"/>
    </location>
</feature>
<evidence type="ECO:0000313" key="4">
    <source>
        <dbReference type="Proteomes" id="UP000727407"/>
    </source>
</evidence>
<feature type="compositionally biased region" description="Basic and acidic residues" evidence="1">
    <location>
        <begin position="1"/>
        <end position="13"/>
    </location>
</feature>
<dbReference type="Proteomes" id="UP000727407">
    <property type="component" value="Unassembled WGS sequence"/>
</dbReference>
<dbReference type="Gene3D" id="3.30.710.10">
    <property type="entry name" value="Potassium Channel Kv1.1, Chain A"/>
    <property type="match status" value="2"/>
</dbReference>
<keyword evidence="4" id="KW-1185">Reference proteome</keyword>
<dbReference type="AlphaFoldDB" id="A0A8J4UGI8"/>
<feature type="domain" description="BTB" evidence="2">
    <location>
        <begin position="163"/>
        <end position="230"/>
    </location>
</feature>
<feature type="region of interest" description="Disordered" evidence="1">
    <location>
        <begin position="1"/>
        <end position="21"/>
    </location>
</feature>
<dbReference type="InterPro" id="IPR011333">
    <property type="entry name" value="SKP1/BTB/POZ_sf"/>
</dbReference>
<dbReference type="Pfam" id="PF26017">
    <property type="entry name" value="BACK_BTBD8"/>
    <property type="match status" value="1"/>
</dbReference>
<dbReference type="OrthoDB" id="409642at2759"/>
<dbReference type="PANTHER" id="PTHR22427">
    <property type="entry name" value="GH15728P"/>
    <property type="match status" value="1"/>
</dbReference>
<sequence length="296" mass="32341">MLPTESARELQTKERKHKGNLGKQLARALSSDLNRLLQEEQETDVSLCVSSGFRLRAHKAVLLARAPHLLQGTSQNASTINLQGTEPSDLKEHVRRIYTDDECLGKGTASSAGLHGHSQLTNGTVVEEDGEFHASSGPDSVRLEPSSGLGADLLALYERAESCDISIQVGERVFSAHRAILCARSQYFRAMLCGSWMESSRQCITLQGLGSDEMEVLLHFMYGAIMDLPPGTNVSQVVLAADMLGLEGLKDVAEMVLTRDYCRFFPKPVEGVQRSILECLAISHSIGLHNLYDACV</sequence>
<dbReference type="InterPro" id="IPR000210">
    <property type="entry name" value="BTB/POZ_dom"/>
</dbReference>
<organism evidence="3 4">
    <name type="scientific">Clarias magur</name>
    <name type="common">Asian catfish</name>
    <name type="synonym">Macropteronotus magur</name>
    <dbReference type="NCBI Taxonomy" id="1594786"/>
    <lineage>
        <taxon>Eukaryota</taxon>
        <taxon>Metazoa</taxon>
        <taxon>Chordata</taxon>
        <taxon>Craniata</taxon>
        <taxon>Vertebrata</taxon>
        <taxon>Euteleostomi</taxon>
        <taxon>Actinopterygii</taxon>
        <taxon>Neopterygii</taxon>
        <taxon>Teleostei</taxon>
        <taxon>Ostariophysi</taxon>
        <taxon>Siluriformes</taxon>
        <taxon>Clariidae</taxon>
        <taxon>Clarias</taxon>
    </lineage>
</organism>
<dbReference type="CDD" id="cd18286">
    <property type="entry name" value="BTB2_POZ_BTBD8"/>
    <property type="match status" value="1"/>
</dbReference>
<dbReference type="SUPFAM" id="SSF54695">
    <property type="entry name" value="POZ domain"/>
    <property type="match status" value="2"/>
</dbReference>